<dbReference type="Pfam" id="PF02129">
    <property type="entry name" value="Peptidase_S15"/>
    <property type="match status" value="1"/>
</dbReference>
<protein>
    <submittedName>
        <fullName evidence="2">Alpha/Beta hydrolase protein</fullName>
    </submittedName>
</protein>
<reference evidence="2" key="1">
    <citation type="submission" date="2023-03" db="EMBL/GenBank/DDBJ databases">
        <title>Massive genome expansion in bonnet fungi (Mycena s.s.) driven by repeated elements and novel gene families across ecological guilds.</title>
        <authorList>
            <consortium name="Lawrence Berkeley National Laboratory"/>
            <person name="Harder C.B."/>
            <person name="Miyauchi S."/>
            <person name="Viragh M."/>
            <person name="Kuo A."/>
            <person name="Thoen E."/>
            <person name="Andreopoulos B."/>
            <person name="Lu D."/>
            <person name="Skrede I."/>
            <person name="Drula E."/>
            <person name="Henrissat B."/>
            <person name="Morin E."/>
            <person name="Kohler A."/>
            <person name="Barry K."/>
            <person name="LaButti K."/>
            <person name="Morin E."/>
            <person name="Salamov A."/>
            <person name="Lipzen A."/>
            <person name="Mereny Z."/>
            <person name="Hegedus B."/>
            <person name="Baldrian P."/>
            <person name="Stursova M."/>
            <person name="Weitz H."/>
            <person name="Taylor A."/>
            <person name="Grigoriev I.V."/>
            <person name="Nagy L.G."/>
            <person name="Martin F."/>
            <person name="Kauserud H."/>
        </authorList>
    </citation>
    <scope>NUCLEOTIDE SEQUENCE</scope>
    <source>
        <strain evidence="2">CBHHK173m</strain>
    </source>
</reference>
<keyword evidence="3" id="KW-1185">Reference proteome</keyword>
<dbReference type="Gene3D" id="3.40.50.1820">
    <property type="entry name" value="alpha/beta hydrolase"/>
    <property type="match status" value="1"/>
</dbReference>
<name>A0AAD6UKN3_9AGAR</name>
<dbReference type="InterPro" id="IPR029058">
    <property type="entry name" value="AB_hydrolase_fold"/>
</dbReference>
<dbReference type="PANTHER" id="PTHR42103:SF2">
    <property type="entry name" value="AB HYDROLASE-1 DOMAIN-CONTAINING PROTEIN"/>
    <property type="match status" value="1"/>
</dbReference>
<evidence type="ECO:0000313" key="2">
    <source>
        <dbReference type="EMBL" id="KAJ7104258.1"/>
    </source>
</evidence>
<dbReference type="SUPFAM" id="SSF53474">
    <property type="entry name" value="alpha/beta-Hydrolases"/>
    <property type="match status" value="1"/>
</dbReference>
<sequence>MAPLVPLPTGVSLEVQLSAPPTPGNPRKLAVCLHPWSWLGGRMDDPVLSALMTPLLLARGFHVVRYNSRGVGRSTGWASLTGAREADDLAALIAWARGEVGDVSEVVVLGYSYGALIASVQPVVEGVRTAHVLISYPLGVRGWLTLFRARYADALGALVRDSKARVLVVHGDADEFTGVDRYRAWGGELEGAGARVVEVRGGTHFWGGTGGSELVEVVSVWLASVSNI</sequence>
<accession>A0AAD6UKN3</accession>
<dbReference type="GO" id="GO:0016787">
    <property type="term" value="F:hydrolase activity"/>
    <property type="evidence" value="ECO:0007669"/>
    <property type="project" value="UniProtKB-KW"/>
</dbReference>
<dbReference type="PANTHER" id="PTHR42103">
    <property type="entry name" value="ALPHA/BETA-HYDROLASES SUPERFAMILY PROTEIN"/>
    <property type="match status" value="1"/>
</dbReference>
<proteinExistence type="predicted"/>
<comment type="caution">
    <text evidence="2">The sequence shown here is derived from an EMBL/GenBank/DDBJ whole genome shotgun (WGS) entry which is preliminary data.</text>
</comment>
<feature type="domain" description="Xaa-Pro dipeptidyl-peptidase-like" evidence="1">
    <location>
        <begin position="10"/>
        <end position="119"/>
    </location>
</feature>
<dbReference type="InterPro" id="IPR000383">
    <property type="entry name" value="Xaa-Pro-like_dom"/>
</dbReference>
<evidence type="ECO:0000313" key="3">
    <source>
        <dbReference type="Proteomes" id="UP001222325"/>
    </source>
</evidence>
<gene>
    <name evidence="2" type="ORF">B0H15DRAFT_809202</name>
</gene>
<dbReference type="EMBL" id="JARJCN010000001">
    <property type="protein sequence ID" value="KAJ7104258.1"/>
    <property type="molecule type" value="Genomic_DNA"/>
</dbReference>
<evidence type="ECO:0000259" key="1">
    <source>
        <dbReference type="Pfam" id="PF02129"/>
    </source>
</evidence>
<dbReference type="Proteomes" id="UP001222325">
    <property type="component" value="Unassembled WGS sequence"/>
</dbReference>
<keyword evidence="2" id="KW-0378">Hydrolase</keyword>
<organism evidence="2 3">
    <name type="scientific">Mycena belliarum</name>
    <dbReference type="NCBI Taxonomy" id="1033014"/>
    <lineage>
        <taxon>Eukaryota</taxon>
        <taxon>Fungi</taxon>
        <taxon>Dikarya</taxon>
        <taxon>Basidiomycota</taxon>
        <taxon>Agaricomycotina</taxon>
        <taxon>Agaricomycetes</taxon>
        <taxon>Agaricomycetidae</taxon>
        <taxon>Agaricales</taxon>
        <taxon>Marasmiineae</taxon>
        <taxon>Mycenaceae</taxon>
        <taxon>Mycena</taxon>
    </lineage>
</organism>
<dbReference type="AlphaFoldDB" id="A0AAD6UKN3"/>